<feature type="region of interest" description="Disordered" evidence="2">
    <location>
        <begin position="1"/>
        <end position="101"/>
    </location>
</feature>
<dbReference type="InterPro" id="IPR007111">
    <property type="entry name" value="NACHT_NTPase"/>
</dbReference>
<dbReference type="InterPro" id="IPR056884">
    <property type="entry name" value="NPHP3-like_N"/>
</dbReference>
<dbReference type="SUPFAM" id="SSF48403">
    <property type="entry name" value="Ankyrin repeat"/>
    <property type="match status" value="1"/>
</dbReference>
<dbReference type="Pfam" id="PF12796">
    <property type="entry name" value="Ank_2"/>
    <property type="match status" value="1"/>
</dbReference>
<keyword evidence="1" id="KW-0677">Repeat</keyword>
<dbReference type="RefSeq" id="XP_035342929.1">
    <property type="nucleotide sequence ID" value="XM_035487036.1"/>
</dbReference>
<feature type="compositionally biased region" description="Basic and acidic residues" evidence="2">
    <location>
        <begin position="24"/>
        <end position="34"/>
    </location>
</feature>
<proteinExistence type="predicted"/>
<feature type="compositionally biased region" description="Basic and acidic residues" evidence="2">
    <location>
        <begin position="1"/>
        <end position="12"/>
    </location>
</feature>
<dbReference type="OrthoDB" id="62952at2759"/>
<feature type="domain" description="NACHT" evidence="3">
    <location>
        <begin position="370"/>
        <end position="518"/>
    </location>
</feature>
<evidence type="ECO:0000259" key="3">
    <source>
        <dbReference type="PROSITE" id="PS50837"/>
    </source>
</evidence>
<dbReference type="InterPro" id="IPR036770">
    <property type="entry name" value="Ankyrin_rpt-contain_sf"/>
</dbReference>
<dbReference type="AlphaFoldDB" id="A0A7H8QT96"/>
<accession>A0A7H8QT96</accession>
<feature type="compositionally biased region" description="Polar residues" evidence="2">
    <location>
        <begin position="54"/>
        <end position="80"/>
    </location>
</feature>
<reference evidence="5" key="1">
    <citation type="submission" date="2020-06" db="EMBL/GenBank/DDBJ databases">
        <title>A chromosome-scale genome assembly of Talaromyces rugulosus W13939.</title>
        <authorList>
            <person name="Wang B."/>
            <person name="Guo L."/>
            <person name="Ye K."/>
            <person name="Wang L."/>
        </authorList>
    </citation>
    <scope>NUCLEOTIDE SEQUENCE [LARGE SCALE GENOMIC DNA]</scope>
    <source>
        <strain evidence="5">W13939</strain>
    </source>
</reference>
<feature type="compositionally biased region" description="Low complexity" evidence="2">
    <location>
        <begin position="35"/>
        <end position="53"/>
    </location>
</feature>
<dbReference type="PANTHER" id="PTHR10039:SF10">
    <property type="entry name" value="NACHT DOMAIN-CONTAINING PROTEIN"/>
    <property type="match status" value="1"/>
</dbReference>
<dbReference type="EMBL" id="CP055899">
    <property type="protein sequence ID" value="QKX56751.1"/>
    <property type="molecule type" value="Genomic_DNA"/>
</dbReference>
<dbReference type="SUPFAM" id="SSF52540">
    <property type="entry name" value="P-loop containing nucleoside triphosphate hydrolases"/>
    <property type="match status" value="1"/>
</dbReference>
<dbReference type="Gene3D" id="3.40.50.300">
    <property type="entry name" value="P-loop containing nucleotide triphosphate hydrolases"/>
    <property type="match status" value="1"/>
</dbReference>
<evidence type="ECO:0000313" key="5">
    <source>
        <dbReference type="Proteomes" id="UP000509510"/>
    </source>
</evidence>
<dbReference type="InterPro" id="IPR002110">
    <property type="entry name" value="Ankyrin_rpt"/>
</dbReference>
<keyword evidence="5" id="KW-1185">Reference proteome</keyword>
<dbReference type="Pfam" id="PF24883">
    <property type="entry name" value="NPHP3_N"/>
    <property type="match status" value="1"/>
</dbReference>
<dbReference type="Proteomes" id="UP000509510">
    <property type="component" value="Chromosome II"/>
</dbReference>
<name>A0A7H8QT96_TALRU</name>
<evidence type="ECO:0000313" key="4">
    <source>
        <dbReference type="EMBL" id="QKX56751.1"/>
    </source>
</evidence>
<evidence type="ECO:0000256" key="2">
    <source>
        <dbReference type="SAM" id="MobiDB-lite"/>
    </source>
</evidence>
<protein>
    <recommendedName>
        <fullName evidence="3">NACHT domain-containing protein</fullName>
    </recommendedName>
</protein>
<evidence type="ECO:0000256" key="1">
    <source>
        <dbReference type="ARBA" id="ARBA00022737"/>
    </source>
</evidence>
<dbReference type="Gene3D" id="1.25.40.20">
    <property type="entry name" value="Ankyrin repeat-containing domain"/>
    <property type="match status" value="1"/>
</dbReference>
<dbReference type="KEGG" id="trg:TRUGW13939_03858"/>
<dbReference type="PANTHER" id="PTHR10039">
    <property type="entry name" value="AMELOGENIN"/>
    <property type="match status" value="1"/>
</dbReference>
<organism evidence="4 5">
    <name type="scientific">Talaromyces rugulosus</name>
    <name type="common">Penicillium rugulosum</name>
    <dbReference type="NCBI Taxonomy" id="121627"/>
    <lineage>
        <taxon>Eukaryota</taxon>
        <taxon>Fungi</taxon>
        <taxon>Dikarya</taxon>
        <taxon>Ascomycota</taxon>
        <taxon>Pezizomycotina</taxon>
        <taxon>Eurotiomycetes</taxon>
        <taxon>Eurotiomycetidae</taxon>
        <taxon>Eurotiales</taxon>
        <taxon>Trichocomaceae</taxon>
        <taxon>Talaromyces</taxon>
        <taxon>Talaromyces sect. Islandici</taxon>
    </lineage>
</organism>
<sequence>MPSSIPEREGFRHKLRQRFSQFRHQSEGRLKDTSIKQNSSTSSSQYAKSTSGSLSVSQASDISGQSKKPSHDQAGTQTGQGEVHSNDFEHKSAPNRLAPGADTGCGVSSSNLWSAAYREAIESLGEEIDIAILKGDNVAQLFLRLEEIDKEVTQESSFVRGVNYLRSIQVPLEKFKLALDLASPLANIEPIATTVFGVVRSVTAIAISMATADLDFAKQIGDMLEQISYIDDCDTLGQKSNKEDIHKALVLVYQKILEFYSVAFEILTRKGAKLMMTMILENDRLPNVVKEFLELSANLRILVQKATWEIVEDIKAMLYDREIARWLGSDKMSRQSQYHATLQDLRADSACEFLLTNTDFIDFCRSPDSRELVILGDMGCGKTVTMAYLVDELSRRNVHQLPQPKVCYYYCRDDETGQAIHIFPALILSLLEQLPGLKKSFFEWYKEAQASGIFDPAKNVKKLEEALQNILEAVDRTVFVIIDGLDECDRASRNNLLKFLRTLMQKIPGFKVILSSRPQEEILKQLDGTARIDLASNSQRDRIIVEKTVENKLSHLSANVKELVIEKLSHLAQGSAIWTKMVIELIEVRGIMAFDPMERFLRKMPLPGQLSELYTTLISRYCSNDPENQELARVALKLLAASHRPLSILELSWAVTLNTTEHVTTVTTLAKLVDHQRVMSLIYPFIAHIDFNDLKRRQVRLIHQSVKEFVLEEWTLDQPCIQDLSLAENGRTISDQRAGSLEAFILNVCIKYLLLEDIGNESLFSEEQVAIFELPQGSELFTDNIEPIEYDRYHSWESWEEDMIHYDPTERGFGEFFVYASCYWLEYFGVVAIQPFPSLASIEDLCQARSTRLSNWTEQNCRPDCAINPRFSFDGNLHDPLSITSLYGSETMLLYMLENSEFNKEKYFENPAMRAADQIILWGDVSRLRILLSDPKLGRQLQNIEFFRLIIKNWMHPPANRHHWDLVFDLVNDFSDQMVQEQWGNEILCIAAGVGCMPMVQRLMINARHHTQLKSELLREISNNRYHSQYDKPPHQSIGEATMGNHIDVVRFLLDETGIENHLKYRNSRGENVLHLASTRCNPEMFHLLVPRFQQGVHQVDDQGDTALVRVIKNTSASQNRYESARILLSQSDTDWSIHSWDGQQDPLRAAVKLGDVEMCQLLVCVGKINPLSALVCDSDNEGKMGLKDTTPENEDNRQQILDFLRTHTGTTPTPVQS</sequence>
<dbReference type="GeneID" id="55991360"/>
<gene>
    <name evidence="4" type="ORF">TRUGW13939_03858</name>
</gene>
<dbReference type="InterPro" id="IPR027417">
    <property type="entry name" value="P-loop_NTPase"/>
</dbReference>
<dbReference type="PROSITE" id="PS50837">
    <property type="entry name" value="NACHT"/>
    <property type="match status" value="1"/>
</dbReference>